<organism evidence="3 4">
    <name type="scientific">Pedobacter quisquiliarum</name>
    <dbReference type="NCBI Taxonomy" id="1834438"/>
    <lineage>
        <taxon>Bacteria</taxon>
        <taxon>Pseudomonadati</taxon>
        <taxon>Bacteroidota</taxon>
        <taxon>Sphingobacteriia</taxon>
        <taxon>Sphingobacteriales</taxon>
        <taxon>Sphingobacteriaceae</taxon>
        <taxon>Pedobacter</taxon>
    </lineage>
</organism>
<evidence type="ECO:0000256" key="1">
    <source>
        <dbReference type="SAM" id="Phobius"/>
    </source>
</evidence>
<dbReference type="EMBL" id="BMIL01000006">
    <property type="protein sequence ID" value="GGC67366.1"/>
    <property type="molecule type" value="Genomic_DNA"/>
</dbReference>
<keyword evidence="1" id="KW-1133">Transmembrane helix</keyword>
<dbReference type="Pfam" id="PF14360">
    <property type="entry name" value="PAP2_C"/>
    <property type="match status" value="1"/>
</dbReference>
<feature type="transmembrane region" description="Helical" evidence="1">
    <location>
        <begin position="87"/>
        <end position="110"/>
    </location>
</feature>
<name>A0A916XED6_9SPHI</name>
<keyword evidence="1" id="KW-0472">Membrane</keyword>
<feature type="domain" description="Sphingomyelin synthase-like" evidence="2">
    <location>
        <begin position="138"/>
        <end position="196"/>
    </location>
</feature>
<comment type="caution">
    <text evidence="3">The sequence shown here is derived from an EMBL/GenBank/DDBJ whole genome shotgun (WGS) entry which is preliminary data.</text>
</comment>
<feature type="transmembrane region" description="Helical" evidence="1">
    <location>
        <begin position="21"/>
        <end position="41"/>
    </location>
</feature>
<keyword evidence="1" id="KW-0812">Transmembrane</keyword>
<protein>
    <recommendedName>
        <fullName evidence="2">Sphingomyelin synthase-like domain-containing protein</fullName>
    </recommendedName>
</protein>
<reference evidence="3" key="1">
    <citation type="journal article" date="2014" name="Int. J. Syst. Evol. Microbiol.">
        <title>Complete genome sequence of Corynebacterium casei LMG S-19264T (=DSM 44701T), isolated from a smear-ripened cheese.</title>
        <authorList>
            <consortium name="US DOE Joint Genome Institute (JGI-PGF)"/>
            <person name="Walter F."/>
            <person name="Albersmeier A."/>
            <person name="Kalinowski J."/>
            <person name="Ruckert C."/>
        </authorList>
    </citation>
    <scope>NUCLEOTIDE SEQUENCE</scope>
    <source>
        <strain evidence="3">CGMCC 1.15343</strain>
    </source>
</reference>
<reference evidence="3" key="2">
    <citation type="submission" date="2020-09" db="EMBL/GenBank/DDBJ databases">
        <authorList>
            <person name="Sun Q."/>
            <person name="Zhou Y."/>
        </authorList>
    </citation>
    <scope>NUCLEOTIDE SEQUENCE</scope>
    <source>
        <strain evidence="3">CGMCC 1.15343</strain>
    </source>
</reference>
<feature type="transmembrane region" description="Helical" evidence="1">
    <location>
        <begin position="186"/>
        <end position="204"/>
    </location>
</feature>
<feature type="transmembrane region" description="Helical" evidence="1">
    <location>
        <begin position="139"/>
        <end position="155"/>
    </location>
</feature>
<gene>
    <name evidence="3" type="ORF">GCM10011387_20990</name>
</gene>
<proteinExistence type="predicted"/>
<dbReference type="RefSeq" id="WP_188626853.1">
    <property type="nucleotide sequence ID" value="NZ_BMIL01000006.1"/>
</dbReference>
<feature type="transmembrane region" description="Helical" evidence="1">
    <location>
        <begin position="61"/>
        <end position="80"/>
    </location>
</feature>
<keyword evidence="4" id="KW-1185">Reference proteome</keyword>
<feature type="transmembrane region" description="Helical" evidence="1">
    <location>
        <begin position="162"/>
        <end position="180"/>
    </location>
</feature>
<sequence>MQYDSISWQRAWEYPAFRLKLVTGLIILLGILVFAPDYFLYIQSREGVLLNDWLLNELPAVNVSSYIFLMLYPFMALMIWRMVEKTAFCITALWAYIFLCMGRMITIYLIPLEAPAGILHLEDPFSVFFYGTEIITKDLFFSGHTATLFLIALCLEKPLEKYLAFIATAILAVLLMIQRVHYTADIIAAPVFSYLFGMLGKRISKI</sequence>
<evidence type="ECO:0000313" key="3">
    <source>
        <dbReference type="EMBL" id="GGC67366.1"/>
    </source>
</evidence>
<dbReference type="InterPro" id="IPR025749">
    <property type="entry name" value="Sphingomyelin_synth-like_dom"/>
</dbReference>
<dbReference type="AlphaFoldDB" id="A0A916XED6"/>
<evidence type="ECO:0000313" key="4">
    <source>
        <dbReference type="Proteomes" id="UP000651668"/>
    </source>
</evidence>
<dbReference type="Proteomes" id="UP000651668">
    <property type="component" value="Unassembled WGS sequence"/>
</dbReference>
<accession>A0A916XED6</accession>
<evidence type="ECO:0000259" key="2">
    <source>
        <dbReference type="Pfam" id="PF14360"/>
    </source>
</evidence>